<feature type="transmembrane region" description="Helical" evidence="6">
    <location>
        <begin position="106"/>
        <end position="130"/>
    </location>
</feature>
<dbReference type="InterPro" id="IPR006603">
    <property type="entry name" value="PQ-loop_rpt"/>
</dbReference>
<dbReference type="PANTHER" id="PTHR12226:SF3">
    <property type="entry name" value="SOLUTE CARRIER FAMILY 66 MEMBER 3"/>
    <property type="match status" value="1"/>
</dbReference>
<comment type="subcellular location">
    <subcellularLocation>
        <location evidence="1 5">Membrane</location>
        <topology evidence="1 5">Multi-pass membrane protein</topology>
    </subcellularLocation>
</comment>
<feature type="transmembrane region" description="Helical" evidence="6">
    <location>
        <begin position="77"/>
        <end position="94"/>
    </location>
</feature>
<protein>
    <recommendedName>
        <fullName evidence="5">Solute carrier family 66 member 3</fullName>
    </recommendedName>
</protein>
<dbReference type="GO" id="GO:0016020">
    <property type="term" value="C:membrane"/>
    <property type="evidence" value="ECO:0007669"/>
    <property type="project" value="UniProtKB-SubCell"/>
</dbReference>
<proteinExistence type="evidence at transcript level"/>
<sequence length="216" mass="24375">MAILDERGILFIIGDLLSLITIASCLVSKVPQIRTIQQLQSSQGISLNGLLLEVSSYTVTMLYNYTNRYAFLSYMEYPILLLQEYVLILLVLKYKDLLNPTAYKWIGIYWTIFFGFALGILPGSLLMLMVPFTTPVGATSKIMQLVEILRTKNSETVSLITWGLSAFTNLTRIYTILIDSGDKVLLSNFAISTVLSSLVLFAAWFYKKPKTNIKEK</sequence>
<keyword evidence="4 5" id="KW-0472">Membrane</keyword>
<dbReference type="Pfam" id="PF04193">
    <property type="entry name" value="PQ-loop"/>
    <property type="match status" value="1"/>
</dbReference>
<feature type="transmembrane region" description="Helical" evidence="6">
    <location>
        <begin position="184"/>
        <end position="206"/>
    </location>
</feature>
<evidence type="ECO:0000256" key="6">
    <source>
        <dbReference type="SAM" id="Phobius"/>
    </source>
</evidence>
<accession>U5EXY8</accession>
<dbReference type="Gene3D" id="1.20.1280.290">
    <property type="match status" value="1"/>
</dbReference>
<evidence type="ECO:0000256" key="3">
    <source>
        <dbReference type="ARBA" id="ARBA00022989"/>
    </source>
</evidence>
<dbReference type="PIRSF" id="PIRSF023381">
    <property type="entry name" value="MannP-dilichol_defect-1p"/>
    <property type="match status" value="1"/>
</dbReference>
<organism evidence="7">
    <name type="scientific">Corethrella appendiculata</name>
    <dbReference type="NCBI Taxonomy" id="1370023"/>
    <lineage>
        <taxon>Eukaryota</taxon>
        <taxon>Metazoa</taxon>
        <taxon>Ecdysozoa</taxon>
        <taxon>Arthropoda</taxon>
        <taxon>Hexapoda</taxon>
        <taxon>Insecta</taxon>
        <taxon>Pterygota</taxon>
        <taxon>Neoptera</taxon>
        <taxon>Endopterygota</taxon>
        <taxon>Diptera</taxon>
        <taxon>Nematocera</taxon>
        <taxon>Culicoidea</taxon>
        <taxon>Chaoboridae</taxon>
        <taxon>Corethrella</taxon>
    </lineage>
</organism>
<dbReference type="InterPro" id="IPR016817">
    <property type="entry name" value="MannP-dilichol_defect-1"/>
</dbReference>
<dbReference type="PANTHER" id="PTHR12226">
    <property type="entry name" value="MANNOSE-P-DOLICHOL UTILIZATION DEFECT 1 LEC35 -RELATED"/>
    <property type="match status" value="1"/>
</dbReference>
<dbReference type="AlphaFoldDB" id="U5EXY8"/>
<evidence type="ECO:0000256" key="4">
    <source>
        <dbReference type="ARBA" id="ARBA00023136"/>
    </source>
</evidence>
<evidence type="ECO:0000256" key="2">
    <source>
        <dbReference type="ARBA" id="ARBA00022692"/>
    </source>
</evidence>
<reference evidence="7" key="1">
    <citation type="journal article" date="2014" name="Insect Biochem. Mol. Biol.">
        <title>An insight into the sialome of the frog biting fly, Corethrella appendiculata.</title>
        <authorList>
            <person name="Ribeiro J.M.C."/>
            <person name="Chagas A.C."/>
            <person name="Pham V.M."/>
            <person name="Lounibos L.P."/>
            <person name="Calvo E."/>
        </authorList>
    </citation>
    <scope>NUCLEOTIDE SEQUENCE</scope>
    <source>
        <tissue evidence="7">Salivary glands</tissue>
    </source>
</reference>
<keyword evidence="2 5" id="KW-0812">Transmembrane</keyword>
<feature type="transmembrane region" description="Helical" evidence="6">
    <location>
        <begin position="6"/>
        <end position="27"/>
    </location>
</feature>
<dbReference type="EMBL" id="GANO01002288">
    <property type="protein sequence ID" value="JAB57583.1"/>
    <property type="molecule type" value="mRNA"/>
</dbReference>
<evidence type="ECO:0000256" key="1">
    <source>
        <dbReference type="ARBA" id="ARBA00004141"/>
    </source>
</evidence>
<name>U5EXY8_9DIPT</name>
<dbReference type="SMART" id="SM00679">
    <property type="entry name" value="CTNS"/>
    <property type="match status" value="1"/>
</dbReference>
<evidence type="ECO:0000313" key="7">
    <source>
        <dbReference type="EMBL" id="JAB57583.1"/>
    </source>
</evidence>
<evidence type="ECO:0000256" key="5">
    <source>
        <dbReference type="PIRNR" id="PIRNR023381"/>
    </source>
</evidence>
<keyword evidence="3 5" id="KW-1133">Transmembrane helix</keyword>